<evidence type="ECO:0000313" key="3">
    <source>
        <dbReference type="EMBL" id="GBO16683.1"/>
    </source>
</evidence>
<gene>
    <name evidence="2" type="ORF">AVEN_155502_1</name>
    <name evidence="3" type="ORF">AVEN_157602_1</name>
    <name evidence="4" type="ORF">AVEN_273793_1</name>
    <name evidence="1" type="ORF">AVEN_98787_1</name>
</gene>
<sequence length="150" mass="16882">MLHKFKAGWKKVYGEQCIARCTTFRCCQRYEEGRVNIKDLPRSGQAHVFTNSATTSAVDELIRQHSRISTREIAVELSISKGTVHRIIHKRLRCGKVCVEASVRESEVGEIGRLPDPGVSTLNPSTASYTSVSICQWRLFIVALFHMNCS</sequence>
<evidence type="ECO:0000313" key="4">
    <source>
        <dbReference type="EMBL" id="GBO16690.1"/>
    </source>
</evidence>
<evidence type="ECO:0000313" key="2">
    <source>
        <dbReference type="EMBL" id="GBO16673.1"/>
    </source>
</evidence>
<dbReference type="InterPro" id="IPR052709">
    <property type="entry name" value="Transposase-MT_Hybrid"/>
</dbReference>
<dbReference type="EMBL" id="BGPR01040552">
    <property type="protein sequence ID" value="GBO16690.1"/>
    <property type="molecule type" value="Genomic_DNA"/>
</dbReference>
<dbReference type="EMBL" id="BGPR01040537">
    <property type="protein sequence ID" value="GBO16673.1"/>
    <property type="molecule type" value="Genomic_DNA"/>
</dbReference>
<dbReference type="AlphaFoldDB" id="A0A4Y2UYC6"/>
<dbReference type="PANTHER" id="PTHR46060:SF1">
    <property type="entry name" value="MARINER MOS1 TRANSPOSASE-LIKE PROTEIN"/>
    <property type="match status" value="1"/>
</dbReference>
<dbReference type="EMBL" id="BGPR01040487">
    <property type="protein sequence ID" value="GBO16620.1"/>
    <property type="molecule type" value="Genomic_DNA"/>
</dbReference>
<organism evidence="1 5">
    <name type="scientific">Araneus ventricosus</name>
    <name type="common">Orbweaver spider</name>
    <name type="synonym">Epeira ventricosa</name>
    <dbReference type="NCBI Taxonomy" id="182803"/>
    <lineage>
        <taxon>Eukaryota</taxon>
        <taxon>Metazoa</taxon>
        <taxon>Ecdysozoa</taxon>
        <taxon>Arthropoda</taxon>
        <taxon>Chelicerata</taxon>
        <taxon>Arachnida</taxon>
        <taxon>Araneae</taxon>
        <taxon>Araneomorphae</taxon>
        <taxon>Entelegynae</taxon>
        <taxon>Araneoidea</taxon>
        <taxon>Araneidae</taxon>
        <taxon>Araneus</taxon>
    </lineage>
</organism>
<reference evidence="1 5" key="1">
    <citation type="journal article" date="2019" name="Sci. Rep.">
        <title>Orb-weaving spider Araneus ventricosus genome elucidates the spidroin gene catalogue.</title>
        <authorList>
            <person name="Kono N."/>
            <person name="Nakamura H."/>
            <person name="Ohtoshi R."/>
            <person name="Moran D.A.P."/>
            <person name="Shinohara A."/>
            <person name="Yoshida Y."/>
            <person name="Fujiwara M."/>
            <person name="Mori M."/>
            <person name="Tomita M."/>
            <person name="Arakawa K."/>
        </authorList>
    </citation>
    <scope>NUCLEOTIDE SEQUENCE [LARGE SCALE GENOMIC DNA]</scope>
</reference>
<proteinExistence type="predicted"/>
<dbReference type="Proteomes" id="UP000499080">
    <property type="component" value="Unassembled WGS sequence"/>
</dbReference>
<dbReference type="EMBL" id="BGPR01040545">
    <property type="protein sequence ID" value="GBO16683.1"/>
    <property type="molecule type" value="Genomic_DNA"/>
</dbReference>
<protein>
    <submittedName>
        <fullName evidence="1">Uncharacterized protein</fullName>
    </submittedName>
</protein>
<keyword evidence="5" id="KW-1185">Reference proteome</keyword>
<dbReference type="PANTHER" id="PTHR46060">
    <property type="entry name" value="MARINER MOS1 TRANSPOSASE-LIKE PROTEIN"/>
    <property type="match status" value="1"/>
</dbReference>
<evidence type="ECO:0000313" key="5">
    <source>
        <dbReference type="Proteomes" id="UP000499080"/>
    </source>
</evidence>
<comment type="caution">
    <text evidence="1">The sequence shown here is derived from an EMBL/GenBank/DDBJ whole genome shotgun (WGS) entry which is preliminary data.</text>
</comment>
<accession>A0A4Y2UYC6</accession>
<evidence type="ECO:0000313" key="1">
    <source>
        <dbReference type="EMBL" id="GBO16620.1"/>
    </source>
</evidence>
<dbReference type="Pfam" id="PF13412">
    <property type="entry name" value="HTH_24"/>
    <property type="match status" value="1"/>
</dbReference>
<name>A0A4Y2UYC6_ARAVE</name>